<dbReference type="EMBL" id="CP011129">
    <property type="protein sequence ID" value="ALN79015.1"/>
    <property type="molecule type" value="Genomic_DNA"/>
</dbReference>
<feature type="transmembrane region" description="Helical" evidence="6">
    <location>
        <begin position="253"/>
        <end position="270"/>
    </location>
</feature>
<feature type="domain" description="EamA" evidence="7">
    <location>
        <begin position="21"/>
        <end position="148"/>
    </location>
</feature>
<evidence type="ECO:0000256" key="6">
    <source>
        <dbReference type="SAM" id="Phobius"/>
    </source>
</evidence>
<dbReference type="PANTHER" id="PTHR32322">
    <property type="entry name" value="INNER MEMBRANE TRANSPORTER"/>
    <property type="match status" value="1"/>
</dbReference>
<keyword evidence="9" id="KW-1185">Reference proteome</keyword>
<dbReference type="NCBIfam" id="NF008432">
    <property type="entry name" value="PRK11272.1"/>
    <property type="match status" value="1"/>
</dbReference>
<feature type="transmembrane region" description="Helical" evidence="6">
    <location>
        <begin position="155"/>
        <end position="173"/>
    </location>
</feature>
<evidence type="ECO:0000256" key="3">
    <source>
        <dbReference type="ARBA" id="ARBA00022692"/>
    </source>
</evidence>
<feature type="domain" description="EamA" evidence="7">
    <location>
        <begin position="158"/>
        <end position="292"/>
    </location>
</feature>
<feature type="transmembrane region" description="Helical" evidence="6">
    <location>
        <begin position="131"/>
        <end position="149"/>
    </location>
</feature>
<dbReference type="InterPro" id="IPR050638">
    <property type="entry name" value="AA-Vitamin_Transporters"/>
</dbReference>
<evidence type="ECO:0000256" key="4">
    <source>
        <dbReference type="ARBA" id="ARBA00022989"/>
    </source>
</evidence>
<dbReference type="GO" id="GO:0016020">
    <property type="term" value="C:membrane"/>
    <property type="evidence" value="ECO:0007669"/>
    <property type="project" value="UniProtKB-SubCell"/>
</dbReference>
<comment type="subcellular location">
    <subcellularLocation>
        <location evidence="1">Membrane</location>
        <topology evidence="1">Multi-pass membrane protein</topology>
    </subcellularLocation>
</comment>
<sequence length="344" mass="36376">MSAVSPTAERLAPGALAVAFALGSVYVLWGSTYLAIRFALESYPPFLLGAGRMFLAGAIMYAVLRWRGVAPPSRKQWRTLWLLSIWMVLLSNGLVNLAETEVDSGLAAIAVASMPLFAGVFAMLRGRHPSKIEWIGLAIGFLGVIWLNAGSKLSASTLGLVCLTVAPIAWAWGSIWSRDQDLPSPFMAASAQMLTGSIWMLGAAVVTGERITAMPTWAATGAMLYLVVAGSIFGFTAYIWLLHHVRPALATSYAYVNPPIAVLFGALLAGERFTSHDLGAMAVILVGVVIITLARARAAKPAEPKPVELMPAESMPVKPMPVKHGVDAIAATGPGAAAEKETHA</sequence>
<feature type="transmembrane region" description="Helical" evidence="6">
    <location>
        <begin position="104"/>
        <end position="124"/>
    </location>
</feature>
<dbReference type="SUPFAM" id="SSF103481">
    <property type="entry name" value="Multidrug resistance efflux transporter EmrE"/>
    <property type="match status" value="2"/>
</dbReference>
<protein>
    <submittedName>
        <fullName evidence="8">EamA-like transporter family protein</fullName>
    </submittedName>
</protein>
<evidence type="ECO:0000256" key="5">
    <source>
        <dbReference type="ARBA" id="ARBA00023136"/>
    </source>
</evidence>
<feature type="transmembrane region" description="Helical" evidence="6">
    <location>
        <begin position="42"/>
        <end position="64"/>
    </location>
</feature>
<feature type="transmembrane region" description="Helical" evidence="6">
    <location>
        <begin position="276"/>
        <end position="296"/>
    </location>
</feature>
<dbReference type="PANTHER" id="PTHR32322:SF2">
    <property type="entry name" value="EAMA DOMAIN-CONTAINING PROTEIN"/>
    <property type="match status" value="1"/>
</dbReference>
<accession>A0A0S2F646</accession>
<dbReference type="AlphaFoldDB" id="A0A0S2F646"/>
<dbReference type="PATRIC" id="fig|84531.8.peg.880"/>
<evidence type="ECO:0000256" key="2">
    <source>
        <dbReference type="ARBA" id="ARBA00007362"/>
    </source>
</evidence>
<dbReference type="KEGG" id="lab:LA76x_0854"/>
<organism evidence="8 9">
    <name type="scientific">Lysobacter antibioticus</name>
    <dbReference type="NCBI Taxonomy" id="84531"/>
    <lineage>
        <taxon>Bacteria</taxon>
        <taxon>Pseudomonadati</taxon>
        <taxon>Pseudomonadota</taxon>
        <taxon>Gammaproteobacteria</taxon>
        <taxon>Lysobacterales</taxon>
        <taxon>Lysobacteraceae</taxon>
        <taxon>Lysobacter</taxon>
    </lineage>
</organism>
<comment type="similarity">
    <text evidence="2">Belongs to the EamA transporter family.</text>
</comment>
<evidence type="ECO:0000313" key="8">
    <source>
        <dbReference type="EMBL" id="ALN79015.1"/>
    </source>
</evidence>
<evidence type="ECO:0000313" key="9">
    <source>
        <dbReference type="Proteomes" id="UP000060787"/>
    </source>
</evidence>
<keyword evidence="4 6" id="KW-1133">Transmembrane helix</keyword>
<feature type="transmembrane region" description="Helical" evidence="6">
    <location>
        <begin position="185"/>
        <end position="205"/>
    </location>
</feature>
<dbReference type="eggNOG" id="COG0697">
    <property type="taxonomic scope" value="Bacteria"/>
</dbReference>
<feature type="transmembrane region" description="Helical" evidence="6">
    <location>
        <begin position="80"/>
        <end position="98"/>
    </location>
</feature>
<gene>
    <name evidence="8" type="ORF">LA76x_0854</name>
</gene>
<dbReference type="Pfam" id="PF00892">
    <property type="entry name" value="EamA"/>
    <property type="match status" value="2"/>
</dbReference>
<keyword evidence="3 6" id="KW-0812">Transmembrane</keyword>
<feature type="transmembrane region" description="Helical" evidence="6">
    <location>
        <begin position="217"/>
        <end position="241"/>
    </location>
</feature>
<proteinExistence type="inferred from homology"/>
<dbReference type="InterPro" id="IPR000620">
    <property type="entry name" value="EamA_dom"/>
</dbReference>
<dbReference type="InterPro" id="IPR037185">
    <property type="entry name" value="EmrE-like"/>
</dbReference>
<name>A0A0S2F646_LYSAN</name>
<dbReference type="STRING" id="84531.LA76x_0854"/>
<dbReference type="Proteomes" id="UP000060787">
    <property type="component" value="Chromosome"/>
</dbReference>
<keyword evidence="5 6" id="KW-0472">Membrane</keyword>
<evidence type="ECO:0000259" key="7">
    <source>
        <dbReference type="Pfam" id="PF00892"/>
    </source>
</evidence>
<feature type="transmembrane region" description="Helical" evidence="6">
    <location>
        <begin position="12"/>
        <end position="36"/>
    </location>
</feature>
<reference evidence="8 9" key="1">
    <citation type="journal article" date="2015" name="BMC Genomics">
        <title>Comparative genomics and metabolic profiling of the genus Lysobacter.</title>
        <authorList>
            <person name="de Bruijn I."/>
            <person name="Cheng X."/>
            <person name="de Jager V."/>
            <person name="Exposito R.G."/>
            <person name="Watrous J."/>
            <person name="Patel N."/>
            <person name="Postma J."/>
            <person name="Dorrestein P.C."/>
            <person name="Kobayashi D."/>
            <person name="Raaijmakers J.M."/>
        </authorList>
    </citation>
    <scope>NUCLEOTIDE SEQUENCE [LARGE SCALE GENOMIC DNA]</scope>
    <source>
        <strain evidence="8 9">76</strain>
    </source>
</reference>
<evidence type="ECO:0000256" key="1">
    <source>
        <dbReference type="ARBA" id="ARBA00004141"/>
    </source>
</evidence>
<dbReference type="RefSeq" id="WP_082647671.1">
    <property type="nucleotide sequence ID" value="NZ_CP011129.1"/>
</dbReference>